<reference evidence="4" key="1">
    <citation type="submission" date="2015-06" db="EMBL/GenBank/DDBJ databases">
        <authorList>
            <person name="Bertelli C."/>
        </authorList>
    </citation>
    <scope>NUCLEOTIDE SEQUENCE [LARGE SCALE GENOMIC DNA]</scope>
    <source>
        <strain evidence="4">CRIB-30</strain>
    </source>
</reference>
<dbReference type="OrthoDB" id="9997584at2"/>
<evidence type="ECO:0000313" key="4">
    <source>
        <dbReference type="Proteomes" id="UP000220251"/>
    </source>
</evidence>
<organism evidence="3 4">
    <name type="scientific">Estrella lausannensis</name>
    <dbReference type="NCBI Taxonomy" id="483423"/>
    <lineage>
        <taxon>Bacteria</taxon>
        <taxon>Pseudomonadati</taxon>
        <taxon>Chlamydiota</taxon>
        <taxon>Chlamydiia</taxon>
        <taxon>Parachlamydiales</taxon>
        <taxon>Candidatus Criblamydiaceae</taxon>
        <taxon>Estrella</taxon>
    </lineage>
</organism>
<dbReference type="Proteomes" id="UP000220251">
    <property type="component" value="Unassembled WGS sequence"/>
</dbReference>
<name>A0A0H5E722_9BACT</name>
<protein>
    <submittedName>
        <fullName evidence="3">Uncharacterized protein</fullName>
    </submittedName>
</protein>
<feature type="compositionally biased region" description="Polar residues" evidence="2">
    <location>
        <begin position="12"/>
        <end position="29"/>
    </location>
</feature>
<evidence type="ECO:0000256" key="1">
    <source>
        <dbReference type="SAM" id="Coils"/>
    </source>
</evidence>
<keyword evidence="1" id="KW-0175">Coiled coil</keyword>
<gene>
    <name evidence="3" type="ORF">ELAC_1774</name>
</gene>
<evidence type="ECO:0000256" key="2">
    <source>
        <dbReference type="SAM" id="MobiDB-lite"/>
    </source>
</evidence>
<keyword evidence="4" id="KW-1185">Reference proteome</keyword>
<accession>A0A0H5E722</accession>
<proteinExistence type="predicted"/>
<feature type="region of interest" description="Disordered" evidence="2">
    <location>
        <begin position="1"/>
        <end position="29"/>
    </location>
</feature>
<dbReference type="RefSeq" id="WP_098038951.1">
    <property type="nucleotide sequence ID" value="NZ_CWGJ01000025.1"/>
</dbReference>
<dbReference type="EMBL" id="CWGJ01000025">
    <property type="protein sequence ID" value="CRX39100.1"/>
    <property type="molecule type" value="Genomic_DNA"/>
</dbReference>
<feature type="coiled-coil region" evidence="1">
    <location>
        <begin position="162"/>
        <end position="196"/>
    </location>
</feature>
<dbReference type="AlphaFoldDB" id="A0A0H5E722"/>
<sequence length="860" mass="95629">MHVPTGQGGPIQGQNFHETSAGQPTQQANHEGRLYVSVNRESGSLEFTTNRHLASTPKQVQKFMKEHGSTLGQDQVNMLRHASLKGGKVVVRADTSSPDRPGRTASKIQKYASNVTSFVKNLGKTDSTLVKATSAEAHDRSLEIPNNRLNNAFQEKMAEGGLGEQLSKLSELKANHSEMKQKLDAFEDQISKIKNSMSKQDSPTKLSDLRRQLNEVLINPEYLKLEKDVPQIGQEIAQLEGQLQGEDHQAAMHSIIDMATVKNGDSFPEKTAKRSFSSEHEATLKAMKALTGNAEMVKGVADAFEQKLSAGGLKGQLGALIYMKVSLNEMKEELSSLDPSSKKASDLKDAIQDTEADIGKRELQLRSKGSRNQIREALKECSIKEEDSSELKAAKSKFTQDNAGLVQQMKSLTSIQFKEEAEIRVVNVNTGKAESFSVPTNFSDRTDTAKQIKGKGYSERAEGEMTVRKHVKKHYEAQGSPVPDASKISSAVTMDKLTNENHVNYEQMANAFNNKFLEISDTKVRIFGSIAKNGASKSARVLDEILNELPNATIKNQGDLKKEVLKRLQNSNVTKEMIDRDLFKDLTTGGKINHDVTQSPEFKSLTAAFKDGSWKEGEMREIHLTDFEPDDLALTFKALDYVFNDPATQTVLEHFVPLGSSGPQLEADVALRKSEDKWESLKAQVKTKTGQLDKLDKEKAVLQAEWNNQKKLYDAGSKDGKMFASQKMADYQQKINDQNSKINALQNEIKVMQSDIDKLSSTPEMGAFVAARNRKDQRESLTAQVKTKTGQMTKLNKEKAVLQAEWNNQKKLYDVGSEEGKRFASQKITDYEQKIKQQDSKIDALQSEIAKMQSDIDKLS</sequence>
<evidence type="ECO:0000313" key="3">
    <source>
        <dbReference type="EMBL" id="CRX39100.1"/>
    </source>
</evidence>
<feature type="coiled-coil region" evidence="1">
    <location>
        <begin position="685"/>
        <end position="855"/>
    </location>
</feature>
<feature type="compositionally biased region" description="Gly residues" evidence="2">
    <location>
        <begin position="1"/>
        <end position="11"/>
    </location>
</feature>